<dbReference type="Pfam" id="PF20253">
    <property type="entry name" value="DUF6604"/>
    <property type="match status" value="1"/>
</dbReference>
<dbReference type="PANTHER" id="PTHR38795:SF1">
    <property type="entry name" value="DUF6604 DOMAIN-CONTAINING PROTEIN"/>
    <property type="match status" value="1"/>
</dbReference>
<feature type="region of interest" description="Disordered" evidence="1">
    <location>
        <begin position="43"/>
        <end position="67"/>
    </location>
</feature>
<evidence type="ECO:0000313" key="4">
    <source>
        <dbReference type="Proteomes" id="UP001161017"/>
    </source>
</evidence>
<dbReference type="Proteomes" id="UP001161017">
    <property type="component" value="Unassembled WGS sequence"/>
</dbReference>
<dbReference type="PANTHER" id="PTHR38795">
    <property type="entry name" value="DUF6604 DOMAIN-CONTAINING PROTEIN"/>
    <property type="match status" value="1"/>
</dbReference>
<dbReference type="InterPro" id="IPR046539">
    <property type="entry name" value="DUF6604"/>
</dbReference>
<feature type="region of interest" description="Disordered" evidence="1">
    <location>
        <begin position="599"/>
        <end position="619"/>
    </location>
</feature>
<feature type="compositionally biased region" description="Basic and acidic residues" evidence="1">
    <location>
        <begin position="657"/>
        <end position="669"/>
    </location>
</feature>
<comment type="caution">
    <text evidence="3">The sequence shown here is derived from an EMBL/GenBank/DDBJ whole genome shotgun (WGS) entry which is preliminary data.</text>
</comment>
<sequence>MGLPSILVGSYQRYKEDTALFTTWLAQAAALCGYKPQEAKLQATTKSPQPVNTTSIDLKPGGRLKGKDRKAAKDAAKAAALLSSSRGSVPKASNAATKKYTIATAELLRQAKVVAASKAPKITIPVSLQHVLKRTIRARQRCTEWFQRSGVRNEHSDRQHIHFANILQQSLSVLVPDAASEAHNASSTHPPVKYTENLSPPPVLIDLTNRFNLLEVEENHDLDLSEIHEVVAASKVPKQTPLSTREAVVEEYEVESEDAAHGDLAFVIFCFYEDLHRIQDYIGDLWESYKRNVIDLQTAALVTNAALDLVRRAEEDILRIAPGLFDKRRSWDTISIIIFYADAFEKGVCPETRMNTSDTLRITPFDDFIYLSVARVLMKFPYVSTAPEEALQGYPLACPPMRFGYISRPELLKEPGMSEKEEEDRKLSEYIMDRQLWRTVKTLHAQMTNEDVTPPMDDEFGKCIDKLLSDGAITVATVFAARIYLDIQQSMQNEVSKGFQDLTHTANEIDRIMNLRVRGGAWDVAGSGERWHDKDTESVMRIKLTSMTWILQSPLPVLKQNLLKDFTFRGDPVGLDEPSKGAEGRDFASAAVFSDQIPAQSDTCARDKKPIPPRNPDFSTVSMQIHKVRKGLSEAQIEETVRKELIESGRLSPDPSDDPRREEYEENARKLQLRPLDPSKELDLIHRTNPIYCGLTAFNLLTDFEIAGINLINWHMTVWPVVHLYNALRQTKLLRDVWPEMEELFGLHMGELFSGQLPLSLEECRVRFALSLGISSTSFARNARQGHNDNIKVRKGVNGTKLKVNATSDTFRSYLDNKISLDTCLAQLKTLMKDPGRGASRKERAAAQSPLSSLQFLALLKANLPKVNRMLHFDYITLSKQCTKILKDIREQLDLQLGIPTPRQKTEDSVDHALPFLTYEILEESRSMQMPGPKLLLAGGILKIFLSTYKPDVLLRNFNALPRLPLAPSGLVPHTWNITIRHIPLPPAGDLVFFVQPESHFVHTEGPIQIAEGQLPGHTLNPKSKATLQTIAGLMMKAFVGGMDPSQPDGCRRPWKWTTSDQDFSRRITKVMRDMGVQEEALLRMEVLGPEEMRSIEEDWVSFTRGLTGLLR</sequence>
<feature type="domain" description="DUF6604" evidence="2">
    <location>
        <begin position="12"/>
        <end position="318"/>
    </location>
</feature>
<accession>A0AA43TVW2</accession>
<proteinExistence type="predicted"/>
<organism evidence="3 4">
    <name type="scientific">Ramalina farinacea</name>
    <dbReference type="NCBI Taxonomy" id="258253"/>
    <lineage>
        <taxon>Eukaryota</taxon>
        <taxon>Fungi</taxon>
        <taxon>Dikarya</taxon>
        <taxon>Ascomycota</taxon>
        <taxon>Pezizomycotina</taxon>
        <taxon>Lecanoromycetes</taxon>
        <taxon>OSLEUM clade</taxon>
        <taxon>Lecanoromycetidae</taxon>
        <taxon>Lecanorales</taxon>
        <taxon>Lecanorineae</taxon>
        <taxon>Ramalinaceae</taxon>
        <taxon>Ramalina</taxon>
    </lineage>
</organism>
<dbReference type="EMBL" id="JAPUFD010000010">
    <property type="protein sequence ID" value="MDI1489854.1"/>
    <property type="molecule type" value="Genomic_DNA"/>
</dbReference>
<evidence type="ECO:0000256" key="1">
    <source>
        <dbReference type="SAM" id="MobiDB-lite"/>
    </source>
</evidence>
<evidence type="ECO:0000313" key="3">
    <source>
        <dbReference type="EMBL" id="MDI1489854.1"/>
    </source>
</evidence>
<feature type="compositionally biased region" description="Polar residues" evidence="1">
    <location>
        <begin position="43"/>
        <end position="56"/>
    </location>
</feature>
<evidence type="ECO:0000259" key="2">
    <source>
        <dbReference type="Pfam" id="PF20253"/>
    </source>
</evidence>
<dbReference type="AlphaFoldDB" id="A0AA43TVW2"/>
<protein>
    <recommendedName>
        <fullName evidence="2">DUF6604 domain-containing protein</fullName>
    </recommendedName>
</protein>
<gene>
    <name evidence="3" type="ORF">OHK93_001052</name>
</gene>
<name>A0AA43TVW2_9LECA</name>
<feature type="region of interest" description="Disordered" evidence="1">
    <location>
        <begin position="645"/>
        <end position="669"/>
    </location>
</feature>
<reference evidence="3" key="1">
    <citation type="journal article" date="2023" name="Genome Biol. Evol.">
        <title>First Whole Genome Sequence and Flow Cytometry Genome Size Data for the Lichen-Forming Fungus Ramalina farinacea (Ascomycota).</title>
        <authorList>
            <person name="Llewellyn T."/>
            <person name="Mian S."/>
            <person name="Hill R."/>
            <person name="Leitch I.J."/>
            <person name="Gaya E."/>
        </authorList>
    </citation>
    <scope>NUCLEOTIDE SEQUENCE</scope>
    <source>
        <strain evidence="3">LIQ254RAFAR</strain>
    </source>
</reference>
<keyword evidence="4" id="KW-1185">Reference proteome</keyword>